<keyword evidence="1" id="KW-0472">Membrane</keyword>
<keyword evidence="1" id="KW-0812">Transmembrane</keyword>
<evidence type="ECO:0000313" key="3">
    <source>
        <dbReference type="Proteomes" id="UP000440224"/>
    </source>
</evidence>
<feature type="transmembrane region" description="Helical" evidence="1">
    <location>
        <begin position="48"/>
        <end position="69"/>
    </location>
</feature>
<organism evidence="2 3">
    <name type="scientific">Polyangium spumosum</name>
    <dbReference type="NCBI Taxonomy" id="889282"/>
    <lineage>
        <taxon>Bacteria</taxon>
        <taxon>Pseudomonadati</taxon>
        <taxon>Myxococcota</taxon>
        <taxon>Polyangia</taxon>
        <taxon>Polyangiales</taxon>
        <taxon>Polyangiaceae</taxon>
        <taxon>Polyangium</taxon>
    </lineage>
</organism>
<keyword evidence="3" id="KW-1185">Reference proteome</keyword>
<accession>A0A6N7PLV4</accession>
<evidence type="ECO:0000256" key="1">
    <source>
        <dbReference type="SAM" id="Phobius"/>
    </source>
</evidence>
<gene>
    <name evidence="2" type="ORF">GF068_14090</name>
</gene>
<dbReference type="AlphaFoldDB" id="A0A6N7PLV4"/>
<proteinExistence type="predicted"/>
<name>A0A6N7PLV4_9BACT</name>
<keyword evidence="1" id="KW-1133">Transmembrane helix</keyword>
<dbReference type="EMBL" id="WJIE01000004">
    <property type="protein sequence ID" value="MRG93053.1"/>
    <property type="molecule type" value="Genomic_DNA"/>
</dbReference>
<protein>
    <submittedName>
        <fullName evidence="2">Uncharacterized protein</fullName>
    </submittedName>
</protein>
<evidence type="ECO:0000313" key="2">
    <source>
        <dbReference type="EMBL" id="MRG93053.1"/>
    </source>
</evidence>
<dbReference type="OrthoDB" id="5528552at2"/>
<dbReference type="RefSeq" id="WP_153819926.1">
    <property type="nucleotide sequence ID" value="NZ_WJIE01000004.1"/>
</dbReference>
<comment type="caution">
    <text evidence="2">The sequence shown here is derived from an EMBL/GenBank/DDBJ whole genome shotgun (WGS) entry which is preliminary data.</text>
</comment>
<feature type="transmembrane region" description="Helical" evidence="1">
    <location>
        <begin position="207"/>
        <end position="238"/>
    </location>
</feature>
<dbReference type="Proteomes" id="UP000440224">
    <property type="component" value="Unassembled WGS sequence"/>
</dbReference>
<feature type="transmembrane region" description="Helical" evidence="1">
    <location>
        <begin position="89"/>
        <end position="121"/>
    </location>
</feature>
<sequence>MRRDLTRGCSSCRLRFSSALKSCPTCGRVALSVNDAIQRVEPPARAAWLAKWAIVIMVVPAIGFTLYAMVDMLVDMGPPKGAIHVVLPLAGLCGVFAGACILFGIPVGLWVGVVALLRLLLGRRLDRRESVLRVALDQAPRPSRRRRTTPGWIVELYERVRVFARKRSTWVGAAAALLLVEIVVDLFGRDPSLDYKDPVTFIRSLGILLLMNAVFLGMGLIPASLCAGFLGWALGYFLRPPSLFHFDPHPPSINEALLSRWTEAREWIVGRAEPLTEAERGALAGRGEREGEAERAELEAPFSGTWCLAFRVTGESGAQPLDDADAVPFVVVTEDGRRCVVDAANVVVNVPARGDVCREGGETFLAARGLDQGEVAAREGRIEAGDRVRVAGHLDRVVVAGVGYREHGSLEVLVAREGNPVVIEGAPG</sequence>
<reference evidence="2 3" key="1">
    <citation type="submission" date="2019-10" db="EMBL/GenBank/DDBJ databases">
        <title>A soil myxobacterium in the family Polyangiaceae.</title>
        <authorList>
            <person name="Li Y."/>
            <person name="Wang J."/>
        </authorList>
    </citation>
    <scope>NUCLEOTIDE SEQUENCE [LARGE SCALE GENOMIC DNA]</scope>
    <source>
        <strain evidence="2 3">DSM 14734</strain>
    </source>
</reference>
<feature type="transmembrane region" description="Helical" evidence="1">
    <location>
        <begin position="169"/>
        <end position="187"/>
    </location>
</feature>